<dbReference type="EMBL" id="LCFP01000010">
    <property type="protein sequence ID" value="KKS96472.1"/>
    <property type="molecule type" value="Genomic_DNA"/>
</dbReference>
<gene>
    <name evidence="1" type="ORF">UV73_C0010G0057</name>
</gene>
<evidence type="ECO:0000313" key="1">
    <source>
        <dbReference type="EMBL" id="KKS96472.1"/>
    </source>
</evidence>
<name>A0A0G1DFT1_9BACT</name>
<accession>A0A0G1DFT1</accession>
<proteinExistence type="predicted"/>
<evidence type="ECO:0000313" key="2">
    <source>
        <dbReference type="Proteomes" id="UP000034894"/>
    </source>
</evidence>
<dbReference type="STRING" id="1618443.UV73_C0010G0057"/>
<dbReference type="Proteomes" id="UP000034894">
    <property type="component" value="Unassembled WGS sequence"/>
</dbReference>
<comment type="caution">
    <text evidence="1">The sequence shown here is derived from an EMBL/GenBank/DDBJ whole genome shotgun (WGS) entry which is preliminary data.</text>
</comment>
<sequence>MRSELRSGKPIKTKSNLNRFISLNPSAYYTKQTGFMIVLHLIKFHTPLISNGI</sequence>
<organism evidence="1 2">
    <name type="scientific">Candidatus Gottesmanbacteria bacterium GW2011_GWA2_43_14</name>
    <dbReference type="NCBI Taxonomy" id="1618443"/>
    <lineage>
        <taxon>Bacteria</taxon>
        <taxon>Candidatus Gottesmaniibacteriota</taxon>
    </lineage>
</organism>
<protein>
    <submittedName>
        <fullName evidence="1">Uncharacterized protein</fullName>
    </submittedName>
</protein>
<dbReference type="AlphaFoldDB" id="A0A0G1DFT1"/>
<reference evidence="1 2" key="1">
    <citation type="journal article" date="2015" name="Nature">
        <title>rRNA introns, odd ribosomes, and small enigmatic genomes across a large radiation of phyla.</title>
        <authorList>
            <person name="Brown C.T."/>
            <person name="Hug L.A."/>
            <person name="Thomas B.C."/>
            <person name="Sharon I."/>
            <person name="Castelle C.J."/>
            <person name="Singh A."/>
            <person name="Wilkins M.J."/>
            <person name="Williams K.H."/>
            <person name="Banfield J.F."/>
        </authorList>
    </citation>
    <scope>NUCLEOTIDE SEQUENCE [LARGE SCALE GENOMIC DNA]</scope>
</reference>